<evidence type="ECO:0000256" key="1">
    <source>
        <dbReference type="SAM" id="MobiDB-lite"/>
    </source>
</evidence>
<protein>
    <submittedName>
        <fullName evidence="2">Phosducin-like protein 2</fullName>
    </submittedName>
</protein>
<dbReference type="AlphaFoldDB" id="A0AAF0AYW5"/>
<accession>A0AAF0AYW5</accession>
<reference evidence="2" key="1">
    <citation type="submission" date="2023-01" db="EMBL/GenBank/DDBJ databases">
        <title>Long-Read Genome Assembly and Gene Model Annotations for the Rodent Malaria Parasite Plasmodium yoelii 17XNL.</title>
        <authorList>
            <person name="Mitchell G.J."/>
            <person name="Sebastian A."/>
            <person name="Albert I."/>
            <person name="Lindner S.E."/>
        </authorList>
    </citation>
    <scope>NUCLEOTIDE SEQUENCE</scope>
    <source>
        <strain evidence="2">17XNL clone 1.1</strain>
    </source>
</reference>
<sequence length="74" mass="8536">MNPKNKLTDICTSLTLEQAKEDITKECKLVKEQNKYPKDILSKNQLDQNINAPNSNESMTNKTKKCSKINDMYK</sequence>
<feature type="compositionally biased region" description="Polar residues" evidence="1">
    <location>
        <begin position="48"/>
        <end position="61"/>
    </location>
</feature>
<feature type="region of interest" description="Disordered" evidence="1">
    <location>
        <begin position="48"/>
        <end position="74"/>
    </location>
</feature>
<name>A0AAF0AYW5_PLAYO</name>
<dbReference type="EMBL" id="CP115529">
    <property type="protein sequence ID" value="WBY55737.1"/>
    <property type="molecule type" value="Genomic_DNA"/>
</dbReference>
<proteinExistence type="predicted"/>
<dbReference type="Proteomes" id="UP001054126">
    <property type="component" value="Chromosome 5"/>
</dbReference>
<evidence type="ECO:0000313" key="2">
    <source>
        <dbReference type="EMBL" id="WBY55737.1"/>
    </source>
</evidence>
<organism evidence="2 3">
    <name type="scientific">Plasmodium yoelii yoelii</name>
    <dbReference type="NCBI Taxonomy" id="73239"/>
    <lineage>
        <taxon>Eukaryota</taxon>
        <taxon>Sar</taxon>
        <taxon>Alveolata</taxon>
        <taxon>Apicomplexa</taxon>
        <taxon>Aconoidasida</taxon>
        <taxon>Haemosporida</taxon>
        <taxon>Plasmodiidae</taxon>
        <taxon>Plasmodium</taxon>
        <taxon>Plasmodium (Vinckeia)</taxon>
    </lineage>
</organism>
<evidence type="ECO:0000313" key="3">
    <source>
        <dbReference type="Proteomes" id="UP001054126"/>
    </source>
</evidence>
<gene>
    <name evidence="2" type="ORF">Py17XNL_000504561</name>
</gene>